<evidence type="ECO:0000313" key="1">
    <source>
        <dbReference type="EMBL" id="RIE11844.1"/>
    </source>
</evidence>
<dbReference type="Proteomes" id="UP000266042">
    <property type="component" value="Unassembled WGS sequence"/>
</dbReference>
<proteinExistence type="predicted"/>
<keyword evidence="3" id="KW-1185">Reference proteome</keyword>
<sequence>MTDNEVRMSLVLGNCSLEVSGSEAFVREQAQWFGALMSSRQDAESCSNGEVPQSGDSIPDSTNLPAPVNMGQVNNPFPRVFHLASGKVQLLLKKAPGGKAKQSQMRSLALLYLLAKDLQGVANVDWSEVKSLCVAYACLDESNFAEVFADPSTFVVSGKRGSRTAFLTVLGKGEAEALAKQLNDGTPGTP</sequence>
<comment type="caution">
    <text evidence="1">The sequence shown here is derived from an EMBL/GenBank/DDBJ whole genome shotgun (WGS) entry which is preliminary data.</text>
</comment>
<dbReference type="AlphaFoldDB" id="A0A398DL00"/>
<protein>
    <submittedName>
        <fullName evidence="1">Uncharacterized protein</fullName>
    </submittedName>
</protein>
<evidence type="ECO:0000313" key="4">
    <source>
        <dbReference type="Proteomes" id="UP000266042"/>
    </source>
</evidence>
<reference evidence="3 4" key="1">
    <citation type="submission" date="2018-09" db="EMBL/GenBank/DDBJ databases">
        <title>Discovery and Ecogenomic Context for Candidatus Cryosericales, a Global Caldiserica Order Active in Thawing Permafrost.</title>
        <authorList>
            <person name="Martinez M.A."/>
            <person name="Woodcroft B.J."/>
            <person name="Ignacio Espinoza J.C."/>
            <person name="Zayed A."/>
            <person name="Singleton C.M."/>
            <person name="Boyd J."/>
            <person name="Li Y.-F."/>
            <person name="Purvine S."/>
            <person name="Maughan H."/>
            <person name="Hodgkins S.B."/>
            <person name="Anderson D."/>
            <person name="Sederholm M."/>
            <person name="Temperton B."/>
            <person name="Saleska S.R."/>
            <person name="Tyson G.W."/>
            <person name="Rich V.I."/>
        </authorList>
    </citation>
    <scope>NUCLEOTIDE SEQUENCE [LARGE SCALE GENOMIC DNA]</scope>
    <source>
        <strain evidence="2 3">SMC2</strain>
        <strain evidence="1 4">SMC3</strain>
    </source>
</reference>
<evidence type="ECO:0000313" key="2">
    <source>
        <dbReference type="EMBL" id="RIE12005.1"/>
    </source>
</evidence>
<evidence type="ECO:0000313" key="3">
    <source>
        <dbReference type="Proteomes" id="UP000265724"/>
    </source>
</evidence>
<accession>A0A398DL00</accession>
<dbReference type="EMBL" id="QXIX01000056">
    <property type="protein sequence ID" value="RIE12005.1"/>
    <property type="molecule type" value="Genomic_DNA"/>
</dbReference>
<dbReference type="EMBL" id="QXIW01000033">
    <property type="protein sequence ID" value="RIE11844.1"/>
    <property type="molecule type" value="Genomic_DNA"/>
</dbReference>
<organism evidence="1 4">
    <name type="scientific">Candidatus Cryosericum hinesii</name>
    <dbReference type="NCBI Taxonomy" id="2290915"/>
    <lineage>
        <taxon>Bacteria</taxon>
        <taxon>Pseudomonadati</taxon>
        <taxon>Caldisericota/Cryosericota group</taxon>
        <taxon>Candidatus Cryosericota</taxon>
        <taxon>Candidatus Cryosericia</taxon>
        <taxon>Candidatus Cryosericales</taxon>
        <taxon>Candidatus Cryosericaceae</taxon>
        <taxon>Candidatus Cryosericum</taxon>
    </lineage>
</organism>
<dbReference type="Proteomes" id="UP000265724">
    <property type="component" value="Unassembled WGS sequence"/>
</dbReference>
<gene>
    <name evidence="2" type="ORF">SMC2_07995</name>
    <name evidence="1" type="ORF">SMC3_08640</name>
</gene>
<dbReference type="RefSeq" id="WP_119088121.1">
    <property type="nucleotide sequence ID" value="NZ_QXIV01000050.1"/>
</dbReference>
<name>A0A398DL00_9BACT</name>